<keyword evidence="3" id="KW-1185">Reference proteome</keyword>
<organism evidence="2 3">
    <name type="scientific">Penicillium solitum</name>
    <dbReference type="NCBI Taxonomy" id="60172"/>
    <lineage>
        <taxon>Eukaryota</taxon>
        <taxon>Fungi</taxon>
        <taxon>Dikarya</taxon>
        <taxon>Ascomycota</taxon>
        <taxon>Pezizomycotina</taxon>
        <taxon>Eurotiomycetes</taxon>
        <taxon>Eurotiomycetidae</taxon>
        <taxon>Eurotiales</taxon>
        <taxon>Aspergillaceae</taxon>
        <taxon>Penicillium</taxon>
    </lineage>
</organism>
<gene>
    <name evidence="2" type="ORF">PENSOL_c001G10544</name>
</gene>
<name>A0A1V6RQC8_9EURO</name>
<protein>
    <submittedName>
        <fullName evidence="2">Uncharacterized protein</fullName>
    </submittedName>
</protein>
<comment type="caution">
    <text evidence="2">The sequence shown here is derived from an EMBL/GenBank/DDBJ whole genome shotgun (WGS) entry which is preliminary data.</text>
</comment>
<evidence type="ECO:0000313" key="2">
    <source>
        <dbReference type="EMBL" id="OQE03740.1"/>
    </source>
</evidence>
<evidence type="ECO:0000256" key="1">
    <source>
        <dbReference type="SAM" id="MobiDB-lite"/>
    </source>
</evidence>
<proteinExistence type="predicted"/>
<dbReference type="AlphaFoldDB" id="A0A1V6RQC8"/>
<dbReference type="Proteomes" id="UP000191612">
    <property type="component" value="Unassembled WGS sequence"/>
</dbReference>
<sequence length="119" mass="12751">MYSSHTGGLALSAIEKCALPVTSSPESVAEGGQTHDSDDNTEQLILPAWSGGNAPDGGRGAWFCVLGTWCSSVCAFGWLNSAGVFQQYYEADPLHQYSSSTISWVPSLQIFFMMAMVSF</sequence>
<dbReference type="EMBL" id="MDYO01000001">
    <property type="protein sequence ID" value="OQE03740.1"/>
    <property type="molecule type" value="Genomic_DNA"/>
</dbReference>
<feature type="region of interest" description="Disordered" evidence="1">
    <location>
        <begin position="22"/>
        <end position="41"/>
    </location>
</feature>
<reference evidence="3" key="1">
    <citation type="journal article" date="2017" name="Nat. Microbiol.">
        <title>Global analysis of biosynthetic gene clusters reveals vast potential of secondary metabolite production in Penicillium species.</title>
        <authorList>
            <person name="Nielsen J.C."/>
            <person name="Grijseels S."/>
            <person name="Prigent S."/>
            <person name="Ji B."/>
            <person name="Dainat J."/>
            <person name="Nielsen K.F."/>
            <person name="Frisvad J.C."/>
            <person name="Workman M."/>
            <person name="Nielsen J."/>
        </authorList>
    </citation>
    <scope>NUCLEOTIDE SEQUENCE [LARGE SCALE GENOMIC DNA]</scope>
    <source>
        <strain evidence="3">IBT 29525</strain>
    </source>
</reference>
<evidence type="ECO:0000313" key="3">
    <source>
        <dbReference type="Proteomes" id="UP000191612"/>
    </source>
</evidence>
<accession>A0A1V6RQC8</accession>